<organism evidence="2 3">
    <name type="scientific">Datura stramonium</name>
    <name type="common">Jimsonweed</name>
    <name type="synonym">Common thornapple</name>
    <dbReference type="NCBI Taxonomy" id="4076"/>
    <lineage>
        <taxon>Eukaryota</taxon>
        <taxon>Viridiplantae</taxon>
        <taxon>Streptophyta</taxon>
        <taxon>Embryophyta</taxon>
        <taxon>Tracheophyta</taxon>
        <taxon>Spermatophyta</taxon>
        <taxon>Magnoliopsida</taxon>
        <taxon>eudicotyledons</taxon>
        <taxon>Gunneridae</taxon>
        <taxon>Pentapetalae</taxon>
        <taxon>asterids</taxon>
        <taxon>lamiids</taxon>
        <taxon>Solanales</taxon>
        <taxon>Solanaceae</taxon>
        <taxon>Solanoideae</taxon>
        <taxon>Datureae</taxon>
        <taxon>Datura</taxon>
    </lineage>
</organism>
<evidence type="ECO:0000256" key="1">
    <source>
        <dbReference type="SAM" id="Phobius"/>
    </source>
</evidence>
<evidence type="ECO:0000313" key="3">
    <source>
        <dbReference type="Proteomes" id="UP000823775"/>
    </source>
</evidence>
<proteinExistence type="predicted"/>
<comment type="caution">
    <text evidence="2">The sequence shown here is derived from an EMBL/GenBank/DDBJ whole genome shotgun (WGS) entry which is preliminary data.</text>
</comment>
<keyword evidence="1" id="KW-0812">Transmembrane</keyword>
<accession>A0ABS8WQX3</accession>
<keyword evidence="1" id="KW-1133">Transmembrane helix</keyword>
<feature type="non-terminal residue" evidence="2">
    <location>
        <position position="1"/>
    </location>
</feature>
<feature type="transmembrane region" description="Helical" evidence="1">
    <location>
        <begin position="36"/>
        <end position="57"/>
    </location>
</feature>
<evidence type="ECO:0000313" key="2">
    <source>
        <dbReference type="EMBL" id="MCE3052509.1"/>
    </source>
</evidence>
<dbReference type="Proteomes" id="UP000823775">
    <property type="component" value="Unassembled WGS sequence"/>
</dbReference>
<dbReference type="EMBL" id="JACEIK010009666">
    <property type="protein sequence ID" value="MCE3052509.1"/>
    <property type="molecule type" value="Genomic_DNA"/>
</dbReference>
<protein>
    <submittedName>
        <fullName evidence="2">Uncharacterized protein</fullName>
    </submittedName>
</protein>
<feature type="transmembrane region" description="Helical" evidence="1">
    <location>
        <begin position="6"/>
        <end position="24"/>
    </location>
</feature>
<feature type="transmembrane region" description="Helical" evidence="1">
    <location>
        <begin position="63"/>
        <end position="87"/>
    </location>
</feature>
<sequence>VVVGFGLIWAGVAYDLNGVGLFALERRCSSRHCWFSLIWTALYDAYVVGLVCFGRALYDRRCWFGLIWTPLLLFVLLEFDCGIWSCVGETSIGNLGLLCFGNRRHHRYDAFGGLVFQFCLVTAS</sequence>
<keyword evidence="1" id="KW-0472">Membrane</keyword>
<keyword evidence="3" id="KW-1185">Reference proteome</keyword>
<reference evidence="2 3" key="1">
    <citation type="journal article" date="2021" name="BMC Genomics">
        <title>Datura genome reveals duplications of psychoactive alkaloid biosynthetic genes and high mutation rate following tissue culture.</title>
        <authorList>
            <person name="Rajewski A."/>
            <person name="Carter-House D."/>
            <person name="Stajich J."/>
            <person name="Litt A."/>
        </authorList>
    </citation>
    <scope>NUCLEOTIDE SEQUENCE [LARGE SCALE GENOMIC DNA]</scope>
    <source>
        <strain evidence="2">AR-01</strain>
    </source>
</reference>
<name>A0ABS8WQX3_DATST</name>
<gene>
    <name evidence="2" type="ORF">HAX54_052796</name>
</gene>